<dbReference type="SUPFAM" id="SSF51735">
    <property type="entry name" value="NAD(P)-binding Rossmann-fold domains"/>
    <property type="match status" value="1"/>
</dbReference>
<proteinExistence type="inferred from homology"/>
<dbReference type="GO" id="GO:0016491">
    <property type="term" value="F:oxidoreductase activity"/>
    <property type="evidence" value="ECO:0007669"/>
    <property type="project" value="UniProtKB-KW"/>
</dbReference>
<dbReference type="InterPro" id="IPR036291">
    <property type="entry name" value="NAD(P)-bd_dom_sf"/>
</dbReference>
<sequence length="259" mass="28715">MRSESAADQSAWCESTRCDMFSIDYDMSLIAFIIGAGKNIGEHTAAALKAKGYKVALGSRKPAIDQVKKDGYFPVVVNVESPESVKTAFSQVTKELGPPNVVIFNAATFVPPPVPEDPLSLPLEEFKPHLDVGLALYAAAQEALAGFRSEIHKDVPKTFIVTGNPLPWVTINRPGWLGMNVEKTFKWRLIEILSDAYSKEGIRFHYATLVGESGGIIDPLSKFFTSGPQHAQVYLDLVTRKDQADWDYRFTFDGKQWTK</sequence>
<comment type="similarity">
    <text evidence="1">Belongs to the short-chain dehydrogenases/reductases (SDR) family.</text>
</comment>
<evidence type="ECO:0000256" key="2">
    <source>
        <dbReference type="ARBA" id="ARBA00023002"/>
    </source>
</evidence>
<evidence type="ECO:0000256" key="1">
    <source>
        <dbReference type="ARBA" id="ARBA00006484"/>
    </source>
</evidence>
<keyword evidence="4" id="KW-1185">Reference proteome</keyword>
<dbReference type="OrthoDB" id="5336600at2759"/>
<dbReference type="PANTHER" id="PTHR43669">
    <property type="entry name" value="5-KETO-D-GLUCONATE 5-REDUCTASE"/>
    <property type="match status" value="1"/>
</dbReference>
<evidence type="ECO:0000313" key="4">
    <source>
        <dbReference type="Proteomes" id="UP000623467"/>
    </source>
</evidence>
<dbReference type="CDD" id="cd05233">
    <property type="entry name" value="SDR_c"/>
    <property type="match status" value="1"/>
</dbReference>
<dbReference type="InterPro" id="IPR002347">
    <property type="entry name" value="SDR_fam"/>
</dbReference>
<gene>
    <name evidence="3" type="ORF">MSAN_01769000</name>
</gene>
<dbReference type="Gene3D" id="3.40.50.720">
    <property type="entry name" value="NAD(P)-binding Rossmann-like Domain"/>
    <property type="match status" value="1"/>
</dbReference>
<comment type="caution">
    <text evidence="3">The sequence shown here is derived from an EMBL/GenBank/DDBJ whole genome shotgun (WGS) entry which is preliminary data.</text>
</comment>
<organism evidence="3 4">
    <name type="scientific">Mycena sanguinolenta</name>
    <dbReference type="NCBI Taxonomy" id="230812"/>
    <lineage>
        <taxon>Eukaryota</taxon>
        <taxon>Fungi</taxon>
        <taxon>Dikarya</taxon>
        <taxon>Basidiomycota</taxon>
        <taxon>Agaricomycotina</taxon>
        <taxon>Agaricomycetes</taxon>
        <taxon>Agaricomycetidae</taxon>
        <taxon>Agaricales</taxon>
        <taxon>Marasmiineae</taxon>
        <taxon>Mycenaceae</taxon>
        <taxon>Mycena</taxon>
    </lineage>
</organism>
<dbReference type="Proteomes" id="UP000623467">
    <property type="component" value="Unassembled WGS sequence"/>
</dbReference>
<keyword evidence="2" id="KW-0560">Oxidoreductase</keyword>
<evidence type="ECO:0000313" key="3">
    <source>
        <dbReference type="EMBL" id="KAF7348161.1"/>
    </source>
</evidence>
<name>A0A8H7CU66_9AGAR</name>
<accession>A0A8H7CU66</accession>
<dbReference type="PANTHER" id="PTHR43669:SF4">
    <property type="entry name" value="SHORT-CHAIN DEHYDROGENASE"/>
    <property type="match status" value="1"/>
</dbReference>
<reference evidence="3" key="1">
    <citation type="submission" date="2020-05" db="EMBL/GenBank/DDBJ databases">
        <title>Mycena genomes resolve the evolution of fungal bioluminescence.</title>
        <authorList>
            <person name="Tsai I.J."/>
        </authorList>
    </citation>
    <scope>NUCLEOTIDE SEQUENCE</scope>
    <source>
        <strain evidence="3">160909Yilan</strain>
    </source>
</reference>
<dbReference type="EMBL" id="JACAZH010000017">
    <property type="protein sequence ID" value="KAF7348161.1"/>
    <property type="molecule type" value="Genomic_DNA"/>
</dbReference>
<protein>
    <submittedName>
        <fullName evidence="3">Uncharacterized protein</fullName>
    </submittedName>
</protein>
<dbReference type="AlphaFoldDB" id="A0A8H7CU66"/>
<dbReference type="Pfam" id="PF00106">
    <property type="entry name" value="adh_short"/>
    <property type="match status" value="1"/>
</dbReference>